<evidence type="ECO:0000259" key="3">
    <source>
        <dbReference type="Pfam" id="PF03703"/>
    </source>
</evidence>
<reference evidence="4 5" key="1">
    <citation type="journal article" date="2016" name="Int. J. Syst. Evol. Microbiol.">
        <title>Dermabacter jinjuensis sp. nov., a novel species of the genus Dermabacter isolated from a clinical specimen.</title>
        <authorList>
            <person name="Park Y.K."/>
            <person name="Lee K.M."/>
            <person name="Lee W.K."/>
            <person name="Cho M.J."/>
            <person name="Lee H.S."/>
            <person name="Cho Y.G."/>
            <person name="Lee Y.C."/>
            <person name="Lee W.K."/>
            <person name="Seong W.K."/>
            <person name="Hwang K.J."/>
        </authorList>
    </citation>
    <scope>NUCLEOTIDE SEQUENCE [LARGE SCALE GENOMIC DNA]</scope>
    <source>
        <strain evidence="4 5">32T</strain>
    </source>
</reference>
<dbReference type="EMBL" id="CP023482">
    <property type="protein sequence ID" value="ATH96785.1"/>
    <property type="molecule type" value="Genomic_DNA"/>
</dbReference>
<dbReference type="InterPro" id="IPR014529">
    <property type="entry name" value="UCP026631"/>
</dbReference>
<evidence type="ECO:0000256" key="1">
    <source>
        <dbReference type="SAM" id="MobiDB-lite"/>
    </source>
</evidence>
<feature type="domain" description="YdbS-like PH" evidence="3">
    <location>
        <begin position="299"/>
        <end position="369"/>
    </location>
</feature>
<keyword evidence="2" id="KW-0472">Membrane</keyword>
<accession>A0ABM6PMV6</accession>
<sequence length="540" mass="58161">MTEQSGTLETEPHESAYSRFHPLTPLVMGWKFVTAIVAIVGFQNYEVIEDLVKHGVVSTDNFLFIGLGALGIILVAIVTGALPWWITTYAVTEHGVFVREKFLSTKRRIAPRERIDSVSVERPFMARLVGLSKVRIELAGAGESHVDLQYLGRAKAEEIHSTILELARGDVPPHGRVAANPAPGETAPEASENAVPGEVDEGAPSIVERAESIAYDSDSDGELLARIPTSRILHSLVLDVGLMIGMVFTIIMTAIWLVTSFASGEFTFSAASLFALVPALLAGPRMIFSRLESSWGFTSRATSTGLRARSGLLNSRSDNLTASKLQLVELTQPVLWRSHGWFDVSVTTAGMDDLESDTDASGRILPVGTVEDLQVTLGHLMPPTGDLVAHPAMHDGARGASPAVLGATDTALVQGYMSAPQAELPGTRPFHWTSPVSRRTDVYALSRHALFARTGWLKRALTIIPRDRIQGVELSRGPIARRIGKADLQVEYAGGTFYLSDIPVADAAALCASLGNDAGTLRRFAERGTWLEPKLLGGSV</sequence>
<feature type="domain" description="YdbS-like PH" evidence="3">
    <location>
        <begin position="439"/>
        <end position="510"/>
    </location>
</feature>
<proteinExistence type="predicted"/>
<keyword evidence="2" id="KW-0812">Transmembrane</keyword>
<feature type="region of interest" description="Disordered" evidence="1">
    <location>
        <begin position="174"/>
        <end position="199"/>
    </location>
</feature>
<feature type="transmembrane region" description="Helical" evidence="2">
    <location>
        <begin position="62"/>
        <end position="86"/>
    </location>
</feature>
<evidence type="ECO:0000313" key="4">
    <source>
        <dbReference type="EMBL" id="ATH96785.1"/>
    </source>
</evidence>
<dbReference type="PANTHER" id="PTHR34473">
    <property type="entry name" value="UPF0699 TRANSMEMBRANE PROTEIN YDBS"/>
    <property type="match status" value="1"/>
</dbReference>
<dbReference type="PIRSF" id="PIRSF026631">
    <property type="entry name" value="UCP026631"/>
    <property type="match status" value="1"/>
</dbReference>
<gene>
    <name evidence="4" type="ORF">COP05_06590</name>
</gene>
<keyword evidence="5" id="KW-1185">Reference proteome</keyword>
<keyword evidence="2" id="KW-1133">Transmembrane helix</keyword>
<evidence type="ECO:0000313" key="5">
    <source>
        <dbReference type="Proteomes" id="UP000815698"/>
    </source>
</evidence>
<feature type="transmembrane region" description="Helical" evidence="2">
    <location>
        <begin position="236"/>
        <end position="258"/>
    </location>
</feature>
<evidence type="ECO:0000256" key="2">
    <source>
        <dbReference type="SAM" id="Phobius"/>
    </source>
</evidence>
<dbReference type="InterPro" id="IPR005182">
    <property type="entry name" value="YdbS-like_PH"/>
</dbReference>
<feature type="transmembrane region" description="Helical" evidence="2">
    <location>
        <begin position="23"/>
        <end position="42"/>
    </location>
</feature>
<dbReference type="PANTHER" id="PTHR34473:SF2">
    <property type="entry name" value="UPF0699 TRANSMEMBRANE PROTEIN YDBT"/>
    <property type="match status" value="1"/>
</dbReference>
<dbReference type="Pfam" id="PF03703">
    <property type="entry name" value="bPH_2"/>
    <property type="match status" value="3"/>
</dbReference>
<protein>
    <recommendedName>
        <fullName evidence="3">YdbS-like PH domain-containing protein</fullName>
    </recommendedName>
</protein>
<feature type="domain" description="YdbS-like PH" evidence="3">
    <location>
        <begin position="84"/>
        <end position="162"/>
    </location>
</feature>
<name>A0ABM6PMV6_9MICO</name>
<dbReference type="RefSeq" id="WP_016664332.1">
    <property type="nucleotide sequence ID" value="NZ_CP023482.1"/>
</dbReference>
<organism evidence="4 5">
    <name type="scientific">Dermabacter jinjuensis</name>
    <dbReference type="NCBI Taxonomy" id="1667168"/>
    <lineage>
        <taxon>Bacteria</taxon>
        <taxon>Bacillati</taxon>
        <taxon>Actinomycetota</taxon>
        <taxon>Actinomycetes</taxon>
        <taxon>Micrococcales</taxon>
        <taxon>Dermabacteraceae</taxon>
        <taxon>Dermabacter</taxon>
    </lineage>
</organism>
<dbReference type="Proteomes" id="UP000815698">
    <property type="component" value="Chromosome"/>
</dbReference>